<sequence>MKPRFCYAAVGLSFTGAARDGELHGQTGESGLARAGDRILGLDYGDAMSRRCRLGITLRERFEAIVEYAMITTRLALCLFPAWALGQSSAKWITVEDGPAPSFSLSSSTISYQFHVDPLTLDLIHDHWGGYAAETVPQDVDVSTYRLREFPDSGRGDFRTPAIHIQHASGDTVSAFSYTGYDVKAGKPSLPGLPATYGDDEDVSTLIVHLHDEYSAISADLYYSIFPKHDAIARSFRLTNKGNSTASVLRASSWSIDTPNEELDLLDLRGDWAAEAHINRRSVGYGEQGFRSTAGYSSHFHNPFFALAPPSTTESQGSATGYSLIYTGSFAANVERWSTGWVRVLLGLNPLHLSWPLKAGDTFVSPEVVSVYSDNGFSGMSQSLHSLFKNQLSRSNHTWETRPPLLNSWEGLGFNYNDTAMVELAQGAADLGCSLFVNDDGWFGTDYPRDNDTEGLGDWTPQKKKFPEGLGPYVQDVNAITVANSSTKMSFGLWVEPEMVNPKSDLYIKHPDWVLHAGTHNRTLVRNQLVLNLGLPEVQDYIINTIEKILDSANIRYIKWDNNRGQHELSSPADNHAYILGMYRVIDNLTTTHPEILWEGCASGGGRFDAGLLHYWPQSWTSDNTDGLERLYIQFGTSYVYPPSAMGCHVSAVPNGQVGRTTPLAFRSAVASMCGSYGLELDPKDLTQDDLDAIPGLIALQQDVNPLVINGNFYRLALPDQSNWPAAMFVLPDASEGVLFVFQVRSATKPLPPPVKLQGLDASAKYKLTGDAYNATLSGSTLMNMGLSLKWPNMDYQSIILKLEKL</sequence>
<dbReference type="PRINTS" id="PR00743">
    <property type="entry name" value="GLHYDRLASE36"/>
</dbReference>
<evidence type="ECO:0000313" key="8">
    <source>
        <dbReference type="Proteomes" id="UP000319160"/>
    </source>
</evidence>
<dbReference type="Proteomes" id="UP000319160">
    <property type="component" value="Unassembled WGS sequence"/>
</dbReference>
<dbReference type="Gene3D" id="2.60.40.1180">
    <property type="entry name" value="Golgi alpha-mannosidase II"/>
    <property type="match status" value="1"/>
</dbReference>
<keyword evidence="3" id="KW-0378">Hydrolase</keyword>
<comment type="catalytic activity">
    <reaction evidence="1">
        <text>Hydrolysis of terminal, non-reducing alpha-D-galactose residues in alpha-D-galactosides, including galactose oligosaccharides, galactomannans and galactolipids.</text>
        <dbReference type="EC" id="3.2.1.22"/>
    </reaction>
</comment>
<dbReference type="InterPro" id="IPR031705">
    <property type="entry name" value="Glyco_hydro_36_C"/>
</dbReference>
<evidence type="ECO:0000256" key="4">
    <source>
        <dbReference type="ARBA" id="ARBA00023295"/>
    </source>
</evidence>
<dbReference type="FunFam" id="3.20.20.70:FF:000118">
    <property type="entry name" value="Alpha-galactosidase"/>
    <property type="match status" value="1"/>
</dbReference>
<dbReference type="InterPro" id="IPR017853">
    <property type="entry name" value="GH"/>
</dbReference>
<dbReference type="CDD" id="cd14791">
    <property type="entry name" value="GH36"/>
    <property type="match status" value="1"/>
</dbReference>
<dbReference type="EMBL" id="VFLP01000034">
    <property type="protein sequence ID" value="TRX92692.1"/>
    <property type="molecule type" value="Genomic_DNA"/>
</dbReference>
<evidence type="ECO:0000259" key="6">
    <source>
        <dbReference type="Pfam" id="PF16875"/>
    </source>
</evidence>
<dbReference type="InterPro" id="IPR013785">
    <property type="entry name" value="Aldolase_TIM"/>
</dbReference>
<evidence type="ECO:0000259" key="5">
    <source>
        <dbReference type="Pfam" id="PF16874"/>
    </source>
</evidence>
<evidence type="ECO:0000313" key="7">
    <source>
        <dbReference type="EMBL" id="TRX92692.1"/>
    </source>
</evidence>
<organism evidence="7 8">
    <name type="scientific">Xylaria flabelliformis</name>
    <dbReference type="NCBI Taxonomy" id="2512241"/>
    <lineage>
        <taxon>Eukaryota</taxon>
        <taxon>Fungi</taxon>
        <taxon>Dikarya</taxon>
        <taxon>Ascomycota</taxon>
        <taxon>Pezizomycotina</taxon>
        <taxon>Sordariomycetes</taxon>
        <taxon>Xylariomycetidae</taxon>
        <taxon>Xylariales</taxon>
        <taxon>Xylariaceae</taxon>
        <taxon>Xylaria</taxon>
    </lineage>
</organism>
<dbReference type="Gene3D" id="3.20.20.70">
    <property type="entry name" value="Aldolase class I"/>
    <property type="match status" value="1"/>
</dbReference>
<comment type="caution">
    <text evidence="7">The sequence shown here is derived from an EMBL/GenBank/DDBJ whole genome shotgun (WGS) entry which is preliminary data.</text>
</comment>
<dbReference type="InterPro" id="IPR002252">
    <property type="entry name" value="Glyco_hydro_36"/>
</dbReference>
<evidence type="ECO:0000256" key="1">
    <source>
        <dbReference type="ARBA" id="ARBA00001255"/>
    </source>
</evidence>
<gene>
    <name evidence="7" type="ORF">FHL15_006366</name>
</gene>
<dbReference type="OrthoDB" id="5795902at2759"/>
<evidence type="ECO:0000256" key="3">
    <source>
        <dbReference type="ARBA" id="ARBA00022801"/>
    </source>
</evidence>
<dbReference type="STRING" id="2512241.A0A553HXM9"/>
<dbReference type="InterPro" id="IPR050985">
    <property type="entry name" value="Alpha-glycosidase_related"/>
</dbReference>
<dbReference type="PANTHER" id="PTHR43053:SF3">
    <property type="entry name" value="ALPHA-GALACTOSIDASE C-RELATED"/>
    <property type="match status" value="1"/>
</dbReference>
<evidence type="ECO:0000256" key="2">
    <source>
        <dbReference type="ARBA" id="ARBA00012755"/>
    </source>
</evidence>
<dbReference type="InterPro" id="IPR031704">
    <property type="entry name" value="Glyco_hydro_36_N"/>
</dbReference>
<proteinExistence type="predicted"/>
<keyword evidence="4" id="KW-0326">Glycosidase</keyword>
<dbReference type="AlphaFoldDB" id="A0A553HXM9"/>
<dbReference type="Pfam" id="PF02065">
    <property type="entry name" value="Melibiase"/>
    <property type="match status" value="1"/>
</dbReference>
<dbReference type="GO" id="GO:0016052">
    <property type="term" value="P:carbohydrate catabolic process"/>
    <property type="evidence" value="ECO:0007669"/>
    <property type="project" value="InterPro"/>
</dbReference>
<feature type="domain" description="Glycosyl hydrolase family 36 N-terminal" evidence="6">
    <location>
        <begin position="123"/>
        <end position="358"/>
    </location>
</feature>
<feature type="domain" description="Glycosyl hydrolase family 36 C-terminal" evidence="5">
    <location>
        <begin position="724"/>
        <end position="802"/>
    </location>
</feature>
<keyword evidence="8" id="KW-1185">Reference proteome</keyword>
<reference evidence="8" key="1">
    <citation type="submission" date="2019-06" db="EMBL/GenBank/DDBJ databases">
        <title>Draft genome sequence of the griseofulvin-producing fungus Xylaria cubensis strain G536.</title>
        <authorList>
            <person name="Mead M.E."/>
            <person name="Raja H.A."/>
            <person name="Steenwyk J.L."/>
            <person name="Knowles S.L."/>
            <person name="Oberlies N.H."/>
            <person name="Rokas A."/>
        </authorList>
    </citation>
    <scope>NUCLEOTIDE SEQUENCE [LARGE SCALE GENOMIC DNA]</scope>
    <source>
        <strain evidence="8">G536</strain>
    </source>
</reference>
<dbReference type="Gene3D" id="2.70.98.60">
    <property type="entry name" value="alpha-galactosidase from lactobacil brevis"/>
    <property type="match status" value="1"/>
</dbReference>
<dbReference type="SUPFAM" id="SSF51445">
    <property type="entry name" value="(Trans)glycosidases"/>
    <property type="match status" value="1"/>
</dbReference>
<dbReference type="Pfam" id="PF16875">
    <property type="entry name" value="Glyco_hydro_36N"/>
    <property type="match status" value="1"/>
</dbReference>
<dbReference type="Pfam" id="PF16874">
    <property type="entry name" value="Glyco_hydro_36C"/>
    <property type="match status" value="1"/>
</dbReference>
<name>A0A553HXM9_9PEZI</name>
<dbReference type="GO" id="GO:0004557">
    <property type="term" value="F:alpha-galactosidase activity"/>
    <property type="evidence" value="ECO:0007669"/>
    <property type="project" value="UniProtKB-EC"/>
</dbReference>
<dbReference type="PANTHER" id="PTHR43053">
    <property type="entry name" value="GLYCOSIDASE FAMILY 31"/>
    <property type="match status" value="1"/>
</dbReference>
<dbReference type="InterPro" id="IPR038417">
    <property type="entry name" value="Alpga-gal_N_sf"/>
</dbReference>
<dbReference type="InterPro" id="IPR013780">
    <property type="entry name" value="Glyco_hydro_b"/>
</dbReference>
<accession>A0A553HXM9</accession>
<dbReference type="EC" id="3.2.1.22" evidence="2"/>
<protein>
    <recommendedName>
        <fullName evidence="2">alpha-galactosidase</fullName>
        <ecNumber evidence="2">3.2.1.22</ecNumber>
    </recommendedName>
</protein>